<organism evidence="7 8">
    <name type="scientific">Facklamia lactis</name>
    <dbReference type="NCBI Taxonomy" id="2749967"/>
    <lineage>
        <taxon>Bacteria</taxon>
        <taxon>Bacillati</taxon>
        <taxon>Bacillota</taxon>
        <taxon>Bacilli</taxon>
        <taxon>Lactobacillales</taxon>
        <taxon>Aerococcaceae</taxon>
        <taxon>Facklamia</taxon>
    </lineage>
</organism>
<keyword evidence="3 5" id="KW-0378">Hydrolase</keyword>
<evidence type="ECO:0000259" key="6">
    <source>
        <dbReference type="PROSITE" id="PS50106"/>
    </source>
</evidence>
<dbReference type="Gene3D" id="3.90.226.10">
    <property type="entry name" value="2-enoyl-CoA Hydratase, Chain A, domain 1"/>
    <property type="match status" value="1"/>
</dbReference>
<dbReference type="InterPro" id="IPR004447">
    <property type="entry name" value="Peptidase_S41A"/>
</dbReference>
<dbReference type="NCBIfam" id="TIGR00225">
    <property type="entry name" value="prc"/>
    <property type="match status" value="1"/>
</dbReference>
<dbReference type="InterPro" id="IPR041489">
    <property type="entry name" value="PDZ_6"/>
</dbReference>
<evidence type="ECO:0000256" key="2">
    <source>
        <dbReference type="ARBA" id="ARBA00022670"/>
    </source>
</evidence>
<dbReference type="EMBL" id="JACBXQ010000001">
    <property type="protein sequence ID" value="MBG9985333.1"/>
    <property type="molecule type" value="Genomic_DNA"/>
</dbReference>
<dbReference type="SUPFAM" id="SSF47090">
    <property type="entry name" value="PGBD-like"/>
    <property type="match status" value="1"/>
</dbReference>
<dbReference type="Gene3D" id="2.30.42.10">
    <property type="match status" value="1"/>
</dbReference>
<comment type="caution">
    <text evidence="7">The sequence shown here is derived from an EMBL/GenBank/DDBJ whole genome shotgun (WGS) entry which is preliminary data.</text>
</comment>
<dbReference type="PROSITE" id="PS50106">
    <property type="entry name" value="PDZ"/>
    <property type="match status" value="1"/>
</dbReference>
<keyword evidence="8" id="KW-1185">Reference proteome</keyword>
<evidence type="ECO:0000313" key="8">
    <source>
        <dbReference type="Proteomes" id="UP000721415"/>
    </source>
</evidence>
<dbReference type="Pfam" id="PF17820">
    <property type="entry name" value="PDZ_6"/>
    <property type="match status" value="1"/>
</dbReference>
<comment type="similarity">
    <text evidence="1 5">Belongs to the peptidase S41A family.</text>
</comment>
<dbReference type="PANTHER" id="PTHR32060">
    <property type="entry name" value="TAIL-SPECIFIC PROTEASE"/>
    <property type="match status" value="1"/>
</dbReference>
<dbReference type="InterPro" id="IPR029045">
    <property type="entry name" value="ClpP/crotonase-like_dom_sf"/>
</dbReference>
<dbReference type="PANTHER" id="PTHR32060:SF30">
    <property type="entry name" value="CARBOXY-TERMINAL PROCESSING PROTEASE CTPA"/>
    <property type="match status" value="1"/>
</dbReference>
<dbReference type="SMART" id="SM00245">
    <property type="entry name" value="TSPc"/>
    <property type="match status" value="1"/>
</dbReference>
<dbReference type="CDD" id="cd07560">
    <property type="entry name" value="Peptidase_S41_CPP"/>
    <property type="match status" value="1"/>
</dbReference>
<name>A0ABS0LMG2_9LACT</name>
<dbReference type="Gene3D" id="1.10.101.10">
    <property type="entry name" value="PGBD-like superfamily/PGBD"/>
    <property type="match status" value="1"/>
</dbReference>
<evidence type="ECO:0000256" key="4">
    <source>
        <dbReference type="ARBA" id="ARBA00022825"/>
    </source>
</evidence>
<sequence length="461" mass="51127">MFSGYFHPMNVKGFEWIFEDKEKVAQEEQLTKEDIALIEEMYNTIQVNYIDEVDKKTLLEGAFKGMVGSLEDPYSEFLNPSEQTTFDDSVDGSFNGIGVQFMIREGKPTVIAPIDGTPASEAGIKANDVIISADDVELEGLTTSEIVELIRGPEGSEVKLTIQRGTSTFDVTIKRAEIPLTTVESELDKEHPEVGYLKISQFASTTYEEMVTSIKELQDQGAERFIFDFRYNPGGLLDSALAITNMFMDDQQILMQTEDKLSGITTYEASDAEYGKFQVEEPYVLLVDEGSASASEILAVAIKENTDHDVIGTNTFGKGTVQTLATSSEYGELKLTIAKWLSPKGEWIHDQGVKPDKVVEQPAVASAIMLDTTSELKEGDASEFVQSASLMLDALGFDLSETSYFDQKMQQAVKEFQKKNKLEVSGIINGETAQLLMDQTREYIEENDPQYKAAMDTVLGE</sequence>
<dbReference type="SUPFAM" id="SSF50156">
    <property type="entry name" value="PDZ domain-like"/>
    <property type="match status" value="1"/>
</dbReference>
<dbReference type="Gene3D" id="3.30.750.44">
    <property type="match status" value="1"/>
</dbReference>
<proteinExistence type="inferred from homology"/>
<gene>
    <name evidence="7" type="ORF">HZY91_00325</name>
</gene>
<dbReference type="InterPro" id="IPR036366">
    <property type="entry name" value="PGBDSf"/>
</dbReference>
<dbReference type="InterPro" id="IPR036034">
    <property type="entry name" value="PDZ_sf"/>
</dbReference>
<feature type="domain" description="PDZ" evidence="6">
    <location>
        <begin position="83"/>
        <end position="151"/>
    </location>
</feature>
<evidence type="ECO:0000256" key="1">
    <source>
        <dbReference type="ARBA" id="ARBA00009179"/>
    </source>
</evidence>
<evidence type="ECO:0000256" key="5">
    <source>
        <dbReference type="RuleBase" id="RU004404"/>
    </source>
</evidence>
<dbReference type="InterPro" id="IPR036365">
    <property type="entry name" value="PGBD-like_sf"/>
</dbReference>
<dbReference type="Proteomes" id="UP000721415">
    <property type="component" value="Unassembled WGS sequence"/>
</dbReference>
<dbReference type="SUPFAM" id="SSF52096">
    <property type="entry name" value="ClpP/crotonase"/>
    <property type="match status" value="1"/>
</dbReference>
<protein>
    <submittedName>
        <fullName evidence="7">S41 family peptidase</fullName>
    </submittedName>
</protein>
<dbReference type="SMART" id="SM00228">
    <property type="entry name" value="PDZ"/>
    <property type="match status" value="1"/>
</dbReference>
<dbReference type="Pfam" id="PF01471">
    <property type="entry name" value="PG_binding_1"/>
    <property type="match status" value="1"/>
</dbReference>
<dbReference type="Pfam" id="PF22694">
    <property type="entry name" value="CtpB_N-like"/>
    <property type="match status" value="1"/>
</dbReference>
<dbReference type="InterPro" id="IPR001478">
    <property type="entry name" value="PDZ"/>
</dbReference>
<keyword evidence="4 5" id="KW-0720">Serine protease</keyword>
<reference evidence="7 8" key="1">
    <citation type="submission" date="2020-07" db="EMBL/GenBank/DDBJ databases">
        <title>Facklamia lactis sp. nov., isolated from raw milk.</title>
        <authorList>
            <person name="Doll E.V."/>
            <person name="Huptas C."/>
            <person name="Staib L."/>
            <person name="Wenning M."/>
            <person name="Scherer S."/>
        </authorList>
    </citation>
    <scope>NUCLEOTIDE SEQUENCE [LARGE SCALE GENOMIC DNA]</scope>
    <source>
        <strain evidence="7 8">DSM 111018</strain>
    </source>
</reference>
<dbReference type="InterPro" id="IPR055210">
    <property type="entry name" value="CtpA/B_N"/>
</dbReference>
<keyword evidence="2 5" id="KW-0645">Protease</keyword>
<evidence type="ECO:0000256" key="3">
    <source>
        <dbReference type="ARBA" id="ARBA00022801"/>
    </source>
</evidence>
<accession>A0ABS0LMG2</accession>
<evidence type="ECO:0000313" key="7">
    <source>
        <dbReference type="EMBL" id="MBG9985333.1"/>
    </source>
</evidence>
<dbReference type="InterPro" id="IPR005151">
    <property type="entry name" value="Tail-specific_protease"/>
</dbReference>
<dbReference type="CDD" id="cd06782">
    <property type="entry name" value="cpPDZ_CPP-like"/>
    <property type="match status" value="1"/>
</dbReference>
<dbReference type="InterPro" id="IPR002477">
    <property type="entry name" value="Peptidoglycan-bd-like"/>
</dbReference>
<dbReference type="Pfam" id="PF03572">
    <property type="entry name" value="Peptidase_S41"/>
    <property type="match status" value="1"/>
</dbReference>